<dbReference type="InterPro" id="IPR034466">
    <property type="entry name" value="Methyltransferase_Class_B"/>
</dbReference>
<proteinExistence type="predicted"/>
<dbReference type="SFLD" id="SFLDG01082">
    <property type="entry name" value="B12-binding_domain_containing"/>
    <property type="match status" value="1"/>
</dbReference>
<dbReference type="SFLD" id="SFLDG01123">
    <property type="entry name" value="methyltransferase_(Class_B)"/>
    <property type="match status" value="1"/>
</dbReference>
<dbReference type="Gene3D" id="3.80.30.20">
    <property type="entry name" value="tm_1862 like domain"/>
    <property type="match status" value="1"/>
</dbReference>
<dbReference type="PROSITE" id="PS51332">
    <property type="entry name" value="B12_BINDING"/>
    <property type="match status" value="1"/>
</dbReference>
<dbReference type="SFLD" id="SFLDS00029">
    <property type="entry name" value="Radical_SAM"/>
    <property type="match status" value="1"/>
</dbReference>
<keyword evidence="3" id="KW-0808">Transferase</keyword>
<dbReference type="InterPro" id="IPR007197">
    <property type="entry name" value="rSAM"/>
</dbReference>
<sequence>MDRKEVERYPSLGILQLAAFARSRGVEVKVVDLTFSRNLSAFEEAIRSFRPGLVGVHTKTLTAARSIEIAQRTRAAGIYLLAGGPDAASRPDHYLRGGFDAVVQGEGEEVLVDVARRVADGTDPAGLPGLSVLRGDRIVRGPPRPFLRDLDALPFPAWDLVDMEGYLSDWERRTGERRTAVLTSRGCPFHCSWCSKPTFGTTFRQQSPGRVIAEIRDLRERYGVNYVRFCDDVFGIDRRWLERLLDGLMSELPGLRFECLARVDLLKPDLLGRLRRAGLSRVYVGVESGSQRMLDLMNRGTRLAQIEQAATALRKEGIRQYWFLMLGYPGETLEDIEATLRLFRRFSPEEYSVSIAVPVPGTAFHEKVKDRLLN</sequence>
<dbReference type="Pfam" id="PF04055">
    <property type="entry name" value="Radical_SAM"/>
    <property type="match status" value="1"/>
</dbReference>
<keyword evidence="5" id="KW-0479">Metal-binding</keyword>
<reference evidence="10" key="2">
    <citation type="journal article" date="2014" name="ISME J.">
        <title>Microbial stratification in low pH oxic and suboxic macroscopic growths along an acid mine drainage.</title>
        <authorList>
            <person name="Mendez-Garcia C."/>
            <person name="Mesa V."/>
            <person name="Sprenger R.R."/>
            <person name="Richter M."/>
            <person name="Diez M.S."/>
            <person name="Solano J."/>
            <person name="Bargiela R."/>
            <person name="Golyshina O.V."/>
            <person name="Manteca A."/>
            <person name="Ramos J.L."/>
            <person name="Gallego J.R."/>
            <person name="Llorente I."/>
            <person name="Martins Dos Santos V.A."/>
            <person name="Jensen O.N."/>
            <person name="Pelaez A.I."/>
            <person name="Sanchez J."/>
            <person name="Ferrer M."/>
        </authorList>
    </citation>
    <scope>NUCLEOTIDE SEQUENCE</scope>
</reference>
<reference evidence="10" key="1">
    <citation type="submission" date="2013-08" db="EMBL/GenBank/DDBJ databases">
        <authorList>
            <person name="Mendez C."/>
            <person name="Richter M."/>
            <person name="Ferrer M."/>
            <person name="Sanchez J."/>
        </authorList>
    </citation>
    <scope>NUCLEOTIDE SEQUENCE</scope>
</reference>
<organism evidence="10">
    <name type="scientific">mine drainage metagenome</name>
    <dbReference type="NCBI Taxonomy" id="410659"/>
    <lineage>
        <taxon>unclassified sequences</taxon>
        <taxon>metagenomes</taxon>
        <taxon>ecological metagenomes</taxon>
    </lineage>
</organism>
<feature type="domain" description="B12-binding" evidence="8">
    <location>
        <begin position="1"/>
        <end position="125"/>
    </location>
</feature>
<keyword evidence="6" id="KW-0408">Iron</keyword>
<keyword evidence="4" id="KW-0949">S-adenosyl-L-methionine</keyword>
<protein>
    <submittedName>
        <fullName evidence="10">Mg-protoporphyrin IX monomethyl ester oxidative cyclase</fullName>
    </submittedName>
</protein>
<feature type="non-terminal residue" evidence="10">
    <location>
        <position position="374"/>
    </location>
</feature>
<evidence type="ECO:0000313" key="10">
    <source>
        <dbReference type="EMBL" id="EQD56262.1"/>
    </source>
</evidence>
<evidence type="ECO:0000256" key="2">
    <source>
        <dbReference type="ARBA" id="ARBA00022603"/>
    </source>
</evidence>
<dbReference type="InterPro" id="IPR006158">
    <property type="entry name" value="Cobalamin-bd"/>
</dbReference>
<dbReference type="SUPFAM" id="SSF102114">
    <property type="entry name" value="Radical SAM enzymes"/>
    <property type="match status" value="1"/>
</dbReference>
<evidence type="ECO:0000256" key="5">
    <source>
        <dbReference type="ARBA" id="ARBA00022723"/>
    </source>
</evidence>
<dbReference type="GO" id="GO:0005829">
    <property type="term" value="C:cytosol"/>
    <property type="evidence" value="ECO:0007669"/>
    <property type="project" value="TreeGrafter"/>
</dbReference>
<dbReference type="AlphaFoldDB" id="T1AGF5"/>
<evidence type="ECO:0000259" key="8">
    <source>
        <dbReference type="PROSITE" id="PS51332"/>
    </source>
</evidence>
<gene>
    <name evidence="10" type="ORF">B2A_05346</name>
</gene>
<dbReference type="InterPro" id="IPR023404">
    <property type="entry name" value="rSAM_horseshoe"/>
</dbReference>
<evidence type="ECO:0000259" key="9">
    <source>
        <dbReference type="PROSITE" id="PS51918"/>
    </source>
</evidence>
<evidence type="ECO:0000256" key="7">
    <source>
        <dbReference type="ARBA" id="ARBA00023014"/>
    </source>
</evidence>
<dbReference type="PANTHER" id="PTHR43409:SF7">
    <property type="entry name" value="BLL1977 PROTEIN"/>
    <property type="match status" value="1"/>
</dbReference>
<dbReference type="EMBL" id="AUZZ01003710">
    <property type="protein sequence ID" value="EQD56262.1"/>
    <property type="molecule type" value="Genomic_DNA"/>
</dbReference>
<dbReference type="InterPro" id="IPR051198">
    <property type="entry name" value="BchE-like"/>
</dbReference>
<dbReference type="Pfam" id="PF02310">
    <property type="entry name" value="B12-binding"/>
    <property type="match status" value="1"/>
</dbReference>
<accession>T1AGF5</accession>
<dbReference type="PANTHER" id="PTHR43409">
    <property type="entry name" value="ANAEROBIC MAGNESIUM-PROTOPORPHYRIN IX MONOMETHYL ESTER CYCLASE-RELATED"/>
    <property type="match status" value="1"/>
</dbReference>
<dbReference type="GO" id="GO:0051539">
    <property type="term" value="F:4 iron, 4 sulfur cluster binding"/>
    <property type="evidence" value="ECO:0007669"/>
    <property type="project" value="UniProtKB-KW"/>
</dbReference>
<comment type="caution">
    <text evidence="10">The sequence shown here is derived from an EMBL/GenBank/DDBJ whole genome shotgun (WGS) entry which is preliminary data.</text>
</comment>
<dbReference type="InterPro" id="IPR058240">
    <property type="entry name" value="rSAM_sf"/>
</dbReference>
<dbReference type="SMART" id="SM00729">
    <property type="entry name" value="Elp3"/>
    <property type="match status" value="1"/>
</dbReference>
<evidence type="ECO:0000256" key="6">
    <source>
        <dbReference type="ARBA" id="ARBA00023004"/>
    </source>
</evidence>
<keyword evidence="7" id="KW-0411">Iron-sulfur</keyword>
<dbReference type="PROSITE" id="PS51918">
    <property type="entry name" value="RADICAL_SAM"/>
    <property type="match status" value="1"/>
</dbReference>
<dbReference type="GO" id="GO:0046872">
    <property type="term" value="F:metal ion binding"/>
    <property type="evidence" value="ECO:0007669"/>
    <property type="project" value="UniProtKB-KW"/>
</dbReference>
<name>T1AGF5_9ZZZZ</name>
<dbReference type="InterPro" id="IPR006638">
    <property type="entry name" value="Elp3/MiaA/NifB-like_rSAM"/>
</dbReference>
<dbReference type="GO" id="GO:0031419">
    <property type="term" value="F:cobalamin binding"/>
    <property type="evidence" value="ECO:0007669"/>
    <property type="project" value="InterPro"/>
</dbReference>
<dbReference type="Gene3D" id="3.40.50.280">
    <property type="entry name" value="Cobalamin-binding domain"/>
    <property type="match status" value="1"/>
</dbReference>
<keyword evidence="2" id="KW-0489">Methyltransferase</keyword>
<comment type="cofactor">
    <cofactor evidence="1">
        <name>[4Fe-4S] cluster</name>
        <dbReference type="ChEBI" id="CHEBI:49883"/>
    </cofactor>
</comment>
<evidence type="ECO:0000256" key="1">
    <source>
        <dbReference type="ARBA" id="ARBA00001966"/>
    </source>
</evidence>
<dbReference type="GO" id="GO:0003824">
    <property type="term" value="F:catalytic activity"/>
    <property type="evidence" value="ECO:0007669"/>
    <property type="project" value="InterPro"/>
</dbReference>
<feature type="domain" description="Radical SAM core" evidence="9">
    <location>
        <begin position="173"/>
        <end position="374"/>
    </location>
</feature>
<evidence type="ECO:0000256" key="3">
    <source>
        <dbReference type="ARBA" id="ARBA00022679"/>
    </source>
</evidence>
<evidence type="ECO:0000256" key="4">
    <source>
        <dbReference type="ARBA" id="ARBA00022691"/>
    </source>
</evidence>
<dbReference type="CDD" id="cd01335">
    <property type="entry name" value="Radical_SAM"/>
    <property type="match status" value="1"/>
</dbReference>